<accession>A0A078A5X9</accession>
<name>A0A078A5X9_STYLE</name>
<reference evidence="1 2" key="1">
    <citation type="submission" date="2014-06" db="EMBL/GenBank/DDBJ databases">
        <authorList>
            <person name="Swart Estienne"/>
        </authorList>
    </citation>
    <scope>NUCLEOTIDE SEQUENCE [LARGE SCALE GENOMIC DNA]</scope>
    <source>
        <strain evidence="1 2">130c</strain>
    </source>
</reference>
<proteinExistence type="predicted"/>
<keyword evidence="2" id="KW-1185">Reference proteome</keyword>
<evidence type="ECO:0000313" key="1">
    <source>
        <dbReference type="EMBL" id="CDW77599.1"/>
    </source>
</evidence>
<gene>
    <name evidence="1" type="primary">Contig9035.g9668</name>
    <name evidence="1" type="ORF">STYLEM_6562</name>
</gene>
<dbReference type="Proteomes" id="UP000039865">
    <property type="component" value="Unassembled WGS sequence"/>
</dbReference>
<protein>
    <submittedName>
        <fullName evidence="1">Uncharacterized protein</fullName>
    </submittedName>
</protein>
<dbReference type="EMBL" id="CCKQ01006296">
    <property type="protein sequence ID" value="CDW77599.1"/>
    <property type="molecule type" value="Genomic_DNA"/>
</dbReference>
<organism evidence="1 2">
    <name type="scientific">Stylonychia lemnae</name>
    <name type="common">Ciliate</name>
    <dbReference type="NCBI Taxonomy" id="5949"/>
    <lineage>
        <taxon>Eukaryota</taxon>
        <taxon>Sar</taxon>
        <taxon>Alveolata</taxon>
        <taxon>Ciliophora</taxon>
        <taxon>Intramacronucleata</taxon>
        <taxon>Spirotrichea</taxon>
        <taxon>Stichotrichia</taxon>
        <taxon>Sporadotrichida</taxon>
        <taxon>Oxytrichidae</taxon>
        <taxon>Stylonychinae</taxon>
        <taxon>Stylonychia</taxon>
    </lineage>
</organism>
<dbReference type="AlphaFoldDB" id="A0A078A5X9"/>
<sequence>MKEENCPPTVINLPIVVVLESTSSIESKVTQPCVKTLTKLDLEVLSIIIRLAVIIRLHLKQVIQTELNEGTRLNNDPGLDFTPLIYELSNQVDIAELVKQNKYFSSSNQLAYD</sequence>
<evidence type="ECO:0000313" key="2">
    <source>
        <dbReference type="Proteomes" id="UP000039865"/>
    </source>
</evidence>
<dbReference type="InParanoid" id="A0A078A5X9"/>